<dbReference type="InterPro" id="IPR027408">
    <property type="entry name" value="PNPase/RNase_PH_dom_sf"/>
</dbReference>
<comment type="subcellular location">
    <subcellularLocation>
        <location evidence="1">Nucleus</location>
    </subcellularLocation>
</comment>
<evidence type="ECO:0000256" key="4">
    <source>
        <dbReference type="ARBA" id="ARBA00022835"/>
    </source>
</evidence>
<reference evidence="8" key="1">
    <citation type="submission" date="2025-08" db="UniProtKB">
        <authorList>
            <consortium name="Ensembl"/>
        </authorList>
    </citation>
    <scope>IDENTIFICATION</scope>
</reference>
<evidence type="ECO:0000256" key="1">
    <source>
        <dbReference type="ARBA" id="ARBA00004123"/>
    </source>
</evidence>
<keyword evidence="9" id="KW-1185">Reference proteome</keyword>
<dbReference type="GO" id="GO:0005730">
    <property type="term" value="C:nucleolus"/>
    <property type="evidence" value="ECO:0007669"/>
    <property type="project" value="TreeGrafter"/>
</dbReference>
<feature type="region of interest" description="Disordered" evidence="6">
    <location>
        <begin position="152"/>
        <end position="174"/>
    </location>
</feature>
<evidence type="ECO:0000259" key="7">
    <source>
        <dbReference type="Pfam" id="PF01138"/>
    </source>
</evidence>
<dbReference type="InterPro" id="IPR001247">
    <property type="entry name" value="ExoRNase_PH_dom1"/>
</dbReference>
<dbReference type="GO" id="GO:0000176">
    <property type="term" value="C:nuclear exosome (RNase complex)"/>
    <property type="evidence" value="ECO:0007669"/>
    <property type="project" value="TreeGrafter"/>
</dbReference>
<dbReference type="Proteomes" id="UP000694545">
    <property type="component" value="Unplaced"/>
</dbReference>
<dbReference type="AlphaFoldDB" id="A0A8D2L9B4"/>
<feature type="domain" description="Exoribonuclease phosphorolytic" evidence="7">
    <location>
        <begin position="16"/>
        <end position="87"/>
    </location>
</feature>
<keyword evidence="3" id="KW-0698">rRNA processing</keyword>
<evidence type="ECO:0000256" key="6">
    <source>
        <dbReference type="SAM" id="MobiDB-lite"/>
    </source>
</evidence>
<name>A0A8D2L9B4_VARKO</name>
<gene>
    <name evidence="8" type="primary">EXOSC5</name>
</gene>
<feature type="compositionally biased region" description="Pro residues" evidence="6">
    <location>
        <begin position="164"/>
        <end position="174"/>
    </location>
</feature>
<dbReference type="PANTHER" id="PTHR11953">
    <property type="entry name" value="EXOSOME COMPLEX COMPONENT"/>
    <property type="match status" value="1"/>
</dbReference>
<comment type="similarity">
    <text evidence="2">Belongs to the RNase PH family.</text>
</comment>
<reference evidence="8" key="2">
    <citation type="submission" date="2025-09" db="UniProtKB">
        <authorList>
            <consortium name="Ensembl"/>
        </authorList>
    </citation>
    <scope>IDENTIFICATION</scope>
</reference>
<dbReference type="PANTHER" id="PTHR11953:SF1">
    <property type="entry name" value="EXOSOME COMPLEX COMPONENT RRP46"/>
    <property type="match status" value="1"/>
</dbReference>
<keyword evidence="5" id="KW-0539">Nucleus</keyword>
<dbReference type="Ensembl" id="ENSVKKT00000019244.1">
    <property type="protein sequence ID" value="ENSVKKP00000018779.1"/>
    <property type="gene ID" value="ENSVKKG00000012772.1"/>
</dbReference>
<proteinExistence type="inferred from homology"/>
<dbReference type="GO" id="GO:0034475">
    <property type="term" value="P:U4 snRNA 3'-end processing"/>
    <property type="evidence" value="ECO:0007669"/>
    <property type="project" value="TreeGrafter"/>
</dbReference>
<dbReference type="SUPFAM" id="SSF54211">
    <property type="entry name" value="Ribosomal protein S5 domain 2-like"/>
    <property type="match status" value="1"/>
</dbReference>
<dbReference type="Pfam" id="PF01138">
    <property type="entry name" value="RNase_PH"/>
    <property type="match status" value="1"/>
</dbReference>
<dbReference type="GO" id="GO:0006364">
    <property type="term" value="P:rRNA processing"/>
    <property type="evidence" value="ECO:0007669"/>
    <property type="project" value="UniProtKB-KW"/>
</dbReference>
<dbReference type="GO" id="GO:0000177">
    <property type="term" value="C:cytoplasmic exosome (RNase complex)"/>
    <property type="evidence" value="ECO:0007669"/>
    <property type="project" value="TreeGrafter"/>
</dbReference>
<dbReference type="GO" id="GO:0071028">
    <property type="term" value="P:nuclear mRNA surveillance"/>
    <property type="evidence" value="ECO:0007669"/>
    <property type="project" value="TreeGrafter"/>
</dbReference>
<dbReference type="InterPro" id="IPR020568">
    <property type="entry name" value="Ribosomal_Su5_D2-typ_SF"/>
</dbReference>
<dbReference type="GO" id="GO:0016075">
    <property type="term" value="P:rRNA catabolic process"/>
    <property type="evidence" value="ECO:0007669"/>
    <property type="project" value="TreeGrafter"/>
</dbReference>
<dbReference type="GO" id="GO:0071051">
    <property type="term" value="P:poly(A)-dependent snoRNA 3'-end processing"/>
    <property type="evidence" value="ECO:0007669"/>
    <property type="project" value="TreeGrafter"/>
</dbReference>
<dbReference type="InterPro" id="IPR050080">
    <property type="entry name" value="RNase_PH"/>
</dbReference>
<organism evidence="8 9">
    <name type="scientific">Varanus komodoensis</name>
    <name type="common">Komodo dragon</name>
    <dbReference type="NCBI Taxonomy" id="61221"/>
    <lineage>
        <taxon>Eukaryota</taxon>
        <taxon>Metazoa</taxon>
        <taxon>Chordata</taxon>
        <taxon>Craniata</taxon>
        <taxon>Vertebrata</taxon>
        <taxon>Euteleostomi</taxon>
        <taxon>Lepidosauria</taxon>
        <taxon>Squamata</taxon>
        <taxon>Bifurcata</taxon>
        <taxon>Unidentata</taxon>
        <taxon>Episquamata</taxon>
        <taxon>Toxicofera</taxon>
        <taxon>Anguimorpha</taxon>
        <taxon>Paleoanguimorpha</taxon>
        <taxon>Varanoidea</taxon>
        <taxon>Varanidae</taxon>
        <taxon>Varanus</taxon>
    </lineage>
</organism>
<evidence type="ECO:0000313" key="9">
    <source>
        <dbReference type="Proteomes" id="UP000694545"/>
    </source>
</evidence>
<accession>A0A8D2L9B4</accession>
<sequence length="174" mass="18708">MEREQKRFDSGDLPALRRIVCEQGPLSRPDGSASWMQGDTSVLAGVYGPTEVKVSKEIYDKATLEVLLRPKVGLPVSAVHRRRPASRRHPLSVLPGCFLQEILQVVTPPLSGWGAGHSFAGIPRRPFSPHDSSPVVLNSKAERRAAVSLDCEARSGTAKSGCRPAPPAPLSRAG</sequence>
<dbReference type="Gene3D" id="3.30.230.70">
    <property type="entry name" value="GHMP Kinase, N-terminal domain"/>
    <property type="match status" value="1"/>
</dbReference>
<dbReference type="GO" id="GO:0003723">
    <property type="term" value="F:RNA binding"/>
    <property type="evidence" value="ECO:0007669"/>
    <property type="project" value="TreeGrafter"/>
</dbReference>
<evidence type="ECO:0000256" key="5">
    <source>
        <dbReference type="ARBA" id="ARBA00023242"/>
    </source>
</evidence>
<keyword evidence="4" id="KW-0271">Exosome</keyword>
<evidence type="ECO:0000256" key="3">
    <source>
        <dbReference type="ARBA" id="ARBA00022552"/>
    </source>
</evidence>
<evidence type="ECO:0000256" key="2">
    <source>
        <dbReference type="ARBA" id="ARBA00006678"/>
    </source>
</evidence>
<evidence type="ECO:0000313" key="8">
    <source>
        <dbReference type="Ensembl" id="ENSVKKP00000018779.1"/>
    </source>
</evidence>
<protein>
    <submittedName>
        <fullName evidence="8">Exosome component 5</fullName>
    </submittedName>
</protein>